<sequence>MPRVARVLPPPCQLGLIDAANYCLDSPVSEPVGQSLASPRPALQPSLNAAPDHCPVLRCYF</sequence>
<organism evidence="1 2">
    <name type="scientific">Portunus trituberculatus</name>
    <name type="common">Swimming crab</name>
    <name type="synonym">Neptunus trituberculatus</name>
    <dbReference type="NCBI Taxonomy" id="210409"/>
    <lineage>
        <taxon>Eukaryota</taxon>
        <taxon>Metazoa</taxon>
        <taxon>Ecdysozoa</taxon>
        <taxon>Arthropoda</taxon>
        <taxon>Crustacea</taxon>
        <taxon>Multicrustacea</taxon>
        <taxon>Malacostraca</taxon>
        <taxon>Eumalacostraca</taxon>
        <taxon>Eucarida</taxon>
        <taxon>Decapoda</taxon>
        <taxon>Pleocyemata</taxon>
        <taxon>Brachyura</taxon>
        <taxon>Eubrachyura</taxon>
        <taxon>Portunoidea</taxon>
        <taxon>Portunidae</taxon>
        <taxon>Portuninae</taxon>
        <taxon>Portunus</taxon>
    </lineage>
</organism>
<reference evidence="1 2" key="1">
    <citation type="submission" date="2019-05" db="EMBL/GenBank/DDBJ databases">
        <title>Another draft genome of Portunus trituberculatus and its Hox gene families provides insights of decapod evolution.</title>
        <authorList>
            <person name="Jeong J.-H."/>
            <person name="Song I."/>
            <person name="Kim S."/>
            <person name="Choi T."/>
            <person name="Kim D."/>
            <person name="Ryu S."/>
            <person name="Kim W."/>
        </authorList>
    </citation>
    <scope>NUCLEOTIDE SEQUENCE [LARGE SCALE GENOMIC DNA]</scope>
    <source>
        <tissue evidence="1">Muscle</tissue>
    </source>
</reference>
<proteinExistence type="predicted"/>
<comment type="caution">
    <text evidence="1">The sequence shown here is derived from an EMBL/GenBank/DDBJ whole genome shotgun (WGS) entry which is preliminary data.</text>
</comment>
<evidence type="ECO:0000313" key="1">
    <source>
        <dbReference type="EMBL" id="MPC25705.1"/>
    </source>
</evidence>
<dbReference type="AlphaFoldDB" id="A0A5B7DWP8"/>
<accession>A0A5B7DWP8</accession>
<dbReference type="EMBL" id="VSRR010001498">
    <property type="protein sequence ID" value="MPC25705.1"/>
    <property type="molecule type" value="Genomic_DNA"/>
</dbReference>
<evidence type="ECO:0000313" key="2">
    <source>
        <dbReference type="Proteomes" id="UP000324222"/>
    </source>
</evidence>
<protein>
    <submittedName>
        <fullName evidence="1">Uncharacterized protein</fullName>
    </submittedName>
</protein>
<keyword evidence="2" id="KW-1185">Reference proteome</keyword>
<gene>
    <name evidence="1" type="ORF">E2C01_018827</name>
</gene>
<name>A0A5B7DWP8_PORTR</name>
<dbReference type="Proteomes" id="UP000324222">
    <property type="component" value="Unassembled WGS sequence"/>
</dbReference>